<dbReference type="Gene3D" id="3.20.20.100">
    <property type="entry name" value="NADP-dependent oxidoreductase domain"/>
    <property type="match status" value="1"/>
</dbReference>
<gene>
    <name evidence="2" type="ORF">H9I45_06465</name>
</gene>
<dbReference type="InterPro" id="IPR023210">
    <property type="entry name" value="NADP_OxRdtase_dom"/>
</dbReference>
<name>A0A7L8AJ98_9FLAO</name>
<accession>A0A7L8AJ98</accession>
<protein>
    <submittedName>
        <fullName evidence="2">Aldo/keto reductase</fullName>
    </submittedName>
</protein>
<dbReference type="Pfam" id="PF00248">
    <property type="entry name" value="Aldo_ket_red"/>
    <property type="match status" value="1"/>
</dbReference>
<dbReference type="PANTHER" id="PTHR43312">
    <property type="entry name" value="D-THREO-ALDOSE 1-DEHYDROGENASE"/>
    <property type="match status" value="1"/>
</dbReference>
<dbReference type="InterPro" id="IPR053135">
    <property type="entry name" value="AKR2_Oxidoreductase"/>
</dbReference>
<dbReference type="EMBL" id="CP061813">
    <property type="protein sequence ID" value="QOD62086.1"/>
    <property type="molecule type" value="Genomic_DNA"/>
</dbReference>
<keyword evidence="3" id="KW-1185">Reference proteome</keyword>
<dbReference type="RefSeq" id="WP_088353263.1">
    <property type="nucleotide sequence ID" value="NZ_CP061813.1"/>
</dbReference>
<organism evidence="2 3">
    <name type="scientific">Polaribacter haliotis</name>
    <dbReference type="NCBI Taxonomy" id="1888915"/>
    <lineage>
        <taxon>Bacteria</taxon>
        <taxon>Pseudomonadati</taxon>
        <taxon>Bacteroidota</taxon>
        <taxon>Flavobacteriia</taxon>
        <taxon>Flavobacteriales</taxon>
        <taxon>Flavobacteriaceae</taxon>
    </lineage>
</organism>
<reference evidence="2 3" key="1">
    <citation type="journal article" date="2016" name="Int. J. Syst. Evol. Microbiol.">
        <title>Polaribacter haliotis sp. nov., isolated from the gut of abalone Haliotis discus hannai.</title>
        <authorList>
            <person name="Kim Y.O."/>
            <person name="Park I.S."/>
            <person name="Park S."/>
            <person name="Nam B.H."/>
            <person name="Park J.M."/>
            <person name="Kim D.G."/>
            <person name="Yoon J.H."/>
        </authorList>
    </citation>
    <scope>NUCLEOTIDE SEQUENCE [LARGE SCALE GENOMIC DNA]</scope>
    <source>
        <strain evidence="2 3">KCTC 52418</strain>
    </source>
</reference>
<dbReference type="AlphaFoldDB" id="A0A7L8AJ98"/>
<feature type="domain" description="NADP-dependent oxidoreductase" evidence="1">
    <location>
        <begin position="6"/>
        <end position="252"/>
    </location>
</feature>
<dbReference type="SUPFAM" id="SSF51430">
    <property type="entry name" value="NAD(P)-linked oxidoreductase"/>
    <property type="match status" value="1"/>
</dbReference>
<dbReference type="InterPro" id="IPR036812">
    <property type="entry name" value="NAD(P)_OxRdtase_dom_sf"/>
</dbReference>
<evidence type="ECO:0000313" key="2">
    <source>
        <dbReference type="EMBL" id="QOD62086.1"/>
    </source>
</evidence>
<dbReference type="KEGG" id="phal:H9I45_06465"/>
<proteinExistence type="predicted"/>
<evidence type="ECO:0000259" key="1">
    <source>
        <dbReference type="Pfam" id="PF00248"/>
    </source>
</evidence>
<evidence type="ECO:0000313" key="3">
    <source>
        <dbReference type="Proteomes" id="UP000516764"/>
    </source>
</evidence>
<sequence>MINIKKIGIGTVQFGLNYGISNKKGKTKVEEINQILETAREKGVETIDTASAYGNAEELLGNYNLDEFKIISKFMPSEKGDSISNQFNNTLKKLKLSSIYAYLAHRPMSIIKNPEQWKELQQFKSDGKVQKIGFSLNEPEEINELLKKGFIPDLIQVPYNYFDRRFEEIMINLSGRGCEIHSRSTFLQGLFFMDVNKLAPFFDEVKPNLKLLNNNKTLPKSLLSFVTNKNFINKVIIGVENNNQLKDNLNNSIEIEELEDLNFDFSKKIMMPMFWPK</sequence>
<dbReference type="Proteomes" id="UP000516764">
    <property type="component" value="Chromosome"/>
</dbReference>
<dbReference type="OrthoDB" id="9773828at2"/>
<dbReference type="CDD" id="cd19097">
    <property type="entry name" value="AKR_unchar"/>
    <property type="match status" value="1"/>
</dbReference>
<dbReference type="PANTHER" id="PTHR43312:SF1">
    <property type="entry name" value="NADP-DEPENDENT OXIDOREDUCTASE DOMAIN-CONTAINING PROTEIN"/>
    <property type="match status" value="1"/>
</dbReference>